<dbReference type="GeneID" id="8300075"/>
<evidence type="ECO:0000313" key="2">
    <source>
        <dbReference type="EMBL" id="EER30408.1"/>
    </source>
</evidence>
<organism evidence="2 3">
    <name type="scientific">Candida tropicalis (strain ATCC MYA-3404 / T1)</name>
    <name type="common">Yeast</name>
    <dbReference type="NCBI Taxonomy" id="294747"/>
    <lineage>
        <taxon>Eukaryota</taxon>
        <taxon>Fungi</taxon>
        <taxon>Dikarya</taxon>
        <taxon>Ascomycota</taxon>
        <taxon>Saccharomycotina</taxon>
        <taxon>Pichiomycetes</taxon>
        <taxon>Debaryomycetaceae</taxon>
        <taxon>Candida/Lodderomyces clade</taxon>
        <taxon>Candida</taxon>
    </lineage>
</organism>
<evidence type="ECO:0000256" key="1">
    <source>
        <dbReference type="SAM" id="Phobius"/>
    </source>
</evidence>
<keyword evidence="3" id="KW-1185">Reference proteome</keyword>
<keyword evidence="1" id="KW-0472">Membrane</keyword>
<protein>
    <recommendedName>
        <fullName evidence="4">Transmembrane protein</fullName>
    </recommendedName>
</protein>
<evidence type="ECO:0008006" key="4">
    <source>
        <dbReference type="Google" id="ProtNLM"/>
    </source>
</evidence>
<dbReference type="Proteomes" id="UP000002037">
    <property type="component" value="Unassembled WGS sequence"/>
</dbReference>
<feature type="transmembrane region" description="Helical" evidence="1">
    <location>
        <begin position="17"/>
        <end position="43"/>
    </location>
</feature>
<proteinExistence type="predicted"/>
<keyword evidence="1" id="KW-1133">Transmembrane helix</keyword>
<dbReference type="VEuPathDB" id="FungiDB:CTRG_05807"/>
<accession>C5MIB4</accession>
<reference evidence="2 3" key="1">
    <citation type="journal article" date="2009" name="Nature">
        <title>Evolution of pathogenicity and sexual reproduction in eight Candida genomes.</title>
        <authorList>
            <person name="Butler G."/>
            <person name="Rasmussen M.D."/>
            <person name="Lin M.F."/>
            <person name="Santos M.A."/>
            <person name="Sakthikumar S."/>
            <person name="Munro C.A."/>
            <person name="Rheinbay E."/>
            <person name="Grabherr M."/>
            <person name="Forche A."/>
            <person name="Reedy J.L."/>
            <person name="Agrafioti I."/>
            <person name="Arnaud M.B."/>
            <person name="Bates S."/>
            <person name="Brown A.J."/>
            <person name="Brunke S."/>
            <person name="Costanzo M.C."/>
            <person name="Fitzpatrick D.A."/>
            <person name="de Groot P.W."/>
            <person name="Harris D."/>
            <person name="Hoyer L.L."/>
            <person name="Hube B."/>
            <person name="Klis F.M."/>
            <person name="Kodira C."/>
            <person name="Lennard N."/>
            <person name="Logue M.E."/>
            <person name="Martin R."/>
            <person name="Neiman A.M."/>
            <person name="Nikolaou E."/>
            <person name="Quail M.A."/>
            <person name="Quinn J."/>
            <person name="Santos M.C."/>
            <person name="Schmitzberger F.F."/>
            <person name="Sherlock G."/>
            <person name="Shah P."/>
            <person name="Silverstein K.A."/>
            <person name="Skrzypek M.S."/>
            <person name="Soll D."/>
            <person name="Staggs R."/>
            <person name="Stansfield I."/>
            <person name="Stumpf M.P."/>
            <person name="Sudbery P.E."/>
            <person name="Srikantha T."/>
            <person name="Zeng Q."/>
            <person name="Berman J."/>
            <person name="Berriman M."/>
            <person name="Heitman J."/>
            <person name="Gow N.A."/>
            <person name="Lorenz M.C."/>
            <person name="Birren B.W."/>
            <person name="Kellis M."/>
            <person name="Cuomo C.A."/>
        </authorList>
    </citation>
    <scope>NUCLEOTIDE SEQUENCE [LARGE SCALE GENOMIC DNA]</scope>
    <source>
        <strain evidence="3">ATCC MYA-3404 / T1</strain>
    </source>
</reference>
<dbReference type="RefSeq" id="XP_002546329.1">
    <property type="nucleotide sequence ID" value="XM_002546283.1"/>
</dbReference>
<keyword evidence="1" id="KW-0812">Transmembrane</keyword>
<evidence type="ECO:0000313" key="3">
    <source>
        <dbReference type="Proteomes" id="UP000002037"/>
    </source>
</evidence>
<sequence>MKERKEEQVNKGGWLKFLFYFVLFCFVVLNLLFFFHFFFFFLFCFRLEEEEELCPPKIKLLSRNKKIIRGVVHMRHKMAKNSECRNSTLKIFDATFHLVKSRVVKDKLTLRRRNEKRERKKKLA</sequence>
<gene>
    <name evidence="2" type="ORF">CTRG_05807</name>
</gene>
<name>C5MIB4_CANTT</name>
<dbReference type="EMBL" id="GG692404">
    <property type="protein sequence ID" value="EER30408.1"/>
    <property type="molecule type" value="Genomic_DNA"/>
</dbReference>
<dbReference type="KEGG" id="ctp:CTRG_05807"/>
<dbReference type="HOGENOM" id="CLU_2003625_0_0_1"/>
<dbReference type="AlphaFoldDB" id="C5MIB4"/>